<evidence type="ECO:0000313" key="1">
    <source>
        <dbReference type="EMBL" id="AGB29317.1"/>
    </source>
</evidence>
<accession>L0JFI6</accession>
<keyword evidence="2" id="KW-1185">Reference proteome</keyword>
<dbReference type="EMBL" id="CP003369">
    <property type="protein sequence ID" value="AGB29317.1"/>
    <property type="molecule type" value="Genomic_DNA"/>
</dbReference>
<dbReference type="KEGG" id="pdt:Prede_2040"/>
<dbReference type="HOGENOM" id="CLU_122734_5_0_10"/>
<dbReference type="Pfam" id="PF05973">
    <property type="entry name" value="Gp49"/>
    <property type="match status" value="1"/>
</dbReference>
<dbReference type="Proteomes" id="UP000010862">
    <property type="component" value="Chromosome 2"/>
</dbReference>
<reference evidence="1" key="1">
    <citation type="submission" date="2012-02" db="EMBL/GenBank/DDBJ databases">
        <title>Complete sequence of chromosome 2 of Prevotella dentalis DSM 3688.</title>
        <authorList>
            <consortium name="US DOE Joint Genome Institute (JGI-PGF)"/>
            <person name="Lucas S."/>
            <person name="Copeland A."/>
            <person name="Lapidus A."/>
            <person name="Glavina del Rio T."/>
            <person name="Dalin E."/>
            <person name="Tice H."/>
            <person name="Bruce D."/>
            <person name="Goodwin L."/>
            <person name="Pitluck S."/>
            <person name="Peters L."/>
            <person name="Mikhailova N."/>
            <person name="Chertkov O."/>
            <person name="Kyrpides N."/>
            <person name="Mavromatis K."/>
            <person name="Ivanova N."/>
            <person name="Brettin T."/>
            <person name="Detter J.C."/>
            <person name="Han C."/>
            <person name="Larimer F."/>
            <person name="Land M."/>
            <person name="Hauser L."/>
            <person name="Markowitz V."/>
            <person name="Cheng J.-F."/>
            <person name="Hugenholtz P."/>
            <person name="Woyke T."/>
            <person name="Wu D."/>
            <person name="Gronow S."/>
            <person name="Wellnitz S."/>
            <person name="Brambilla E."/>
            <person name="Klenk H.-P."/>
            <person name="Eisen J.A."/>
        </authorList>
    </citation>
    <scope>NUCLEOTIDE SEQUENCE</scope>
    <source>
        <strain evidence="1">DSM 3688</strain>
    </source>
</reference>
<gene>
    <name evidence="1" type="ordered locus">Prede_2040</name>
</gene>
<name>L0JFI6_PREDD</name>
<dbReference type="AlphaFoldDB" id="L0JFI6"/>
<dbReference type="InterPro" id="IPR009241">
    <property type="entry name" value="HigB-like"/>
</dbReference>
<proteinExistence type="predicted"/>
<evidence type="ECO:0000313" key="2">
    <source>
        <dbReference type="Proteomes" id="UP000010862"/>
    </source>
</evidence>
<sequence>MCSIETRRDIRLTPYFDEFFHALDDKIKEKYKYVLQIVRTQYVVNEKFVKHLEGTPFYELRVPVASNQYRTIIVAIDANSFMQATKILLLNSFLKKSTKQYKAEIEKANTIFNEWRTEYAED</sequence>
<organism evidence="1 2">
    <name type="scientific">Prevotella dentalis (strain ATCC 49559 / DSM 3688 / JCM 13448 / NCTC 12043 / ES 2772)</name>
    <name type="common">Mitsuokella dentalis</name>
    <dbReference type="NCBI Taxonomy" id="908937"/>
    <lineage>
        <taxon>Bacteria</taxon>
        <taxon>Pseudomonadati</taxon>
        <taxon>Bacteroidota</taxon>
        <taxon>Bacteroidia</taxon>
        <taxon>Bacteroidales</taxon>
        <taxon>Prevotellaceae</taxon>
        <taxon>Prevotella</taxon>
    </lineage>
</organism>
<protein>
    <submittedName>
        <fullName evidence="1">Phage derived protein Gp49-like (DUF891)</fullName>
    </submittedName>
</protein>